<protein>
    <recommendedName>
        <fullName evidence="3">WD40-like Beta Propeller Repeat</fullName>
    </recommendedName>
</protein>
<name>A0A8J6XXR5_9BACT</name>
<evidence type="ECO:0008006" key="3">
    <source>
        <dbReference type="Google" id="ProtNLM"/>
    </source>
</evidence>
<dbReference type="AlphaFoldDB" id="A0A8J6XXR5"/>
<dbReference type="EMBL" id="JACXWA010000107">
    <property type="protein sequence ID" value="MBD3870957.1"/>
    <property type="molecule type" value="Genomic_DNA"/>
</dbReference>
<dbReference type="Proteomes" id="UP000598633">
    <property type="component" value="Unassembled WGS sequence"/>
</dbReference>
<organism evidence="1 2">
    <name type="scientific">Candidatus Sulfomarinibacter kjeldsenii</name>
    <dbReference type="NCBI Taxonomy" id="2885994"/>
    <lineage>
        <taxon>Bacteria</taxon>
        <taxon>Pseudomonadati</taxon>
        <taxon>Acidobacteriota</taxon>
        <taxon>Thermoanaerobaculia</taxon>
        <taxon>Thermoanaerobaculales</taxon>
        <taxon>Candidatus Sulfomarinibacteraceae</taxon>
        <taxon>Candidatus Sulfomarinibacter</taxon>
    </lineage>
</organism>
<proteinExistence type="predicted"/>
<sequence>MRSLAVLVVVLVLLVVSGCGVVDPARPTAQPDVEVFGNLLDVERSADDPDSWIVKVQVGAPRSVRAADEDSGKPTPLVEKTLEATVTVGTDTVVLVDDRPGLLDAIDSGTEIVILPVVGTSEMYGSNDLRLEASMVMDFASYSRWRLPKLDPDSDIEVTDPAMINSAGLELAPVPVAGGEVLYFSARLRSPAIEDDSWHGSFREGFATPEPGTAVVERSFRSKLTGQGWTVPELVRFPGLDEAAQVRVTWVNADETICLVTVTTPGEAPWIGRATRSGANRRWSAPQKIEGVGDDARDGVYLTGSKSKIVFATLRAGATQGDLFLYDPKAEDSPAALESPIFSAGNEWNPRTGPDGELLFNRADRQLILKDGQVRALRLPGPHRVPMTQAATTDDGRWLFFCMPKYRMPEMDEDIFVASLTEDFKLGEPVPVDEWRP</sequence>
<dbReference type="PROSITE" id="PS51257">
    <property type="entry name" value="PROKAR_LIPOPROTEIN"/>
    <property type="match status" value="1"/>
</dbReference>
<evidence type="ECO:0000313" key="2">
    <source>
        <dbReference type="Proteomes" id="UP000598633"/>
    </source>
</evidence>
<reference evidence="1 2" key="1">
    <citation type="submission" date="2020-08" db="EMBL/GenBank/DDBJ databases">
        <title>Acidobacteriota in marine sediments use diverse sulfur dissimilation pathways.</title>
        <authorList>
            <person name="Wasmund K."/>
        </authorList>
    </citation>
    <scope>NUCLEOTIDE SEQUENCE [LARGE SCALE GENOMIC DNA]</scope>
    <source>
        <strain evidence="1">MAG AM3-A</strain>
    </source>
</reference>
<gene>
    <name evidence="1" type="ORF">IFJ97_06305</name>
</gene>
<comment type="caution">
    <text evidence="1">The sequence shown here is derived from an EMBL/GenBank/DDBJ whole genome shotgun (WGS) entry which is preliminary data.</text>
</comment>
<evidence type="ECO:0000313" key="1">
    <source>
        <dbReference type="EMBL" id="MBD3870957.1"/>
    </source>
</evidence>
<accession>A0A8J6XXR5</accession>